<dbReference type="WBParaSite" id="HPBE_0001417701-mRNA-1">
    <property type="protein sequence ID" value="HPBE_0001417701-mRNA-1"/>
    <property type="gene ID" value="HPBE_0001417701"/>
</dbReference>
<dbReference type="OrthoDB" id="5819470at2759"/>
<dbReference type="Proteomes" id="UP000050761">
    <property type="component" value="Unassembled WGS sequence"/>
</dbReference>
<evidence type="ECO:0000313" key="2">
    <source>
        <dbReference type="Proteomes" id="UP000050761"/>
    </source>
</evidence>
<accession>A0A3P7ZE55</accession>
<keyword evidence="2" id="KW-1185">Reference proteome</keyword>
<dbReference type="AlphaFoldDB" id="A0A183FZI9"/>
<proteinExistence type="predicted"/>
<gene>
    <name evidence="1" type="ORF">HPBE_LOCUS14178</name>
</gene>
<protein>
    <submittedName>
        <fullName evidence="3">Nuclear receptor domain-containing protein</fullName>
    </submittedName>
</protein>
<name>A0A183FZI9_HELPZ</name>
<sequence>MYFSESCPRITYGDERYDITGQDGACFRDIDFCPGGQRCRCRQKRCFDCQRMEGTVFEDLIPKDEALINVLHKELASQRIQELEDD</sequence>
<evidence type="ECO:0000313" key="1">
    <source>
        <dbReference type="EMBL" id="VDO98761.1"/>
    </source>
</evidence>
<evidence type="ECO:0000313" key="3">
    <source>
        <dbReference type="WBParaSite" id="HPBE_0001417701-mRNA-1"/>
    </source>
</evidence>
<dbReference type="EMBL" id="UZAH01028244">
    <property type="protein sequence ID" value="VDO98761.1"/>
    <property type="molecule type" value="Genomic_DNA"/>
</dbReference>
<organism evidence="2 3">
    <name type="scientific">Heligmosomoides polygyrus</name>
    <name type="common">Parasitic roundworm</name>
    <dbReference type="NCBI Taxonomy" id="6339"/>
    <lineage>
        <taxon>Eukaryota</taxon>
        <taxon>Metazoa</taxon>
        <taxon>Ecdysozoa</taxon>
        <taxon>Nematoda</taxon>
        <taxon>Chromadorea</taxon>
        <taxon>Rhabditida</taxon>
        <taxon>Rhabditina</taxon>
        <taxon>Rhabditomorpha</taxon>
        <taxon>Strongyloidea</taxon>
        <taxon>Heligmosomidae</taxon>
        <taxon>Heligmosomoides</taxon>
    </lineage>
</organism>
<accession>A0A183FZI9</accession>
<reference evidence="1 2" key="1">
    <citation type="submission" date="2018-11" db="EMBL/GenBank/DDBJ databases">
        <authorList>
            <consortium name="Pathogen Informatics"/>
        </authorList>
    </citation>
    <scope>NUCLEOTIDE SEQUENCE [LARGE SCALE GENOMIC DNA]</scope>
</reference>
<reference evidence="3" key="2">
    <citation type="submission" date="2019-09" db="UniProtKB">
        <authorList>
            <consortium name="WormBaseParasite"/>
        </authorList>
    </citation>
    <scope>IDENTIFICATION</scope>
</reference>